<dbReference type="EMBL" id="UYJE01000324">
    <property type="protein sequence ID" value="VDH92292.1"/>
    <property type="molecule type" value="Genomic_DNA"/>
</dbReference>
<dbReference type="SUPFAM" id="SSF48452">
    <property type="entry name" value="TPR-like"/>
    <property type="match status" value="1"/>
</dbReference>
<evidence type="ECO:0000313" key="5">
    <source>
        <dbReference type="Proteomes" id="UP000596742"/>
    </source>
</evidence>
<feature type="region of interest" description="Disordered" evidence="1">
    <location>
        <begin position="1"/>
        <end position="146"/>
    </location>
</feature>
<feature type="compositionally biased region" description="Polar residues" evidence="1">
    <location>
        <begin position="90"/>
        <end position="114"/>
    </location>
</feature>
<evidence type="ECO:0000256" key="2">
    <source>
        <dbReference type="SAM" id="Phobius"/>
    </source>
</evidence>
<feature type="compositionally biased region" description="Basic and acidic residues" evidence="1">
    <location>
        <begin position="46"/>
        <end position="62"/>
    </location>
</feature>
<feature type="transmembrane region" description="Helical" evidence="2">
    <location>
        <begin position="387"/>
        <end position="408"/>
    </location>
</feature>
<organism evidence="4 5">
    <name type="scientific">Mytilus galloprovincialis</name>
    <name type="common">Mediterranean mussel</name>
    <dbReference type="NCBI Taxonomy" id="29158"/>
    <lineage>
        <taxon>Eukaryota</taxon>
        <taxon>Metazoa</taxon>
        <taxon>Spiralia</taxon>
        <taxon>Lophotrochozoa</taxon>
        <taxon>Mollusca</taxon>
        <taxon>Bivalvia</taxon>
        <taxon>Autobranchia</taxon>
        <taxon>Pteriomorphia</taxon>
        <taxon>Mytilida</taxon>
        <taxon>Mytiloidea</taxon>
        <taxon>Mytilidae</taxon>
        <taxon>Mytilinae</taxon>
        <taxon>Mytilus</taxon>
    </lineage>
</organism>
<keyword evidence="2" id="KW-0472">Membrane</keyword>
<dbReference type="Pfam" id="PF22883">
    <property type="entry name" value="Consortin_N"/>
    <property type="match status" value="1"/>
</dbReference>
<reference evidence="4" key="1">
    <citation type="submission" date="2018-11" db="EMBL/GenBank/DDBJ databases">
        <authorList>
            <person name="Alioto T."/>
            <person name="Alioto T."/>
        </authorList>
    </citation>
    <scope>NUCLEOTIDE SEQUENCE</scope>
</reference>
<dbReference type="GO" id="GO:0005886">
    <property type="term" value="C:plasma membrane"/>
    <property type="evidence" value="ECO:0007669"/>
    <property type="project" value="TreeGrafter"/>
</dbReference>
<evidence type="ECO:0000256" key="1">
    <source>
        <dbReference type="SAM" id="MobiDB-lite"/>
    </source>
</evidence>
<sequence length="446" mass="50033">MADNGDAENKPAGQVNTAESNSSSEKPEPSESKTNATDTQQAKNSAPKESEKIESVNRDKPAAKKSKQSSKKSDKGSKKSVGSECDKSDTSTSEQEVNSPMQSKDTTVPNTNQDSAREENVSNNSPDHAEESDEDDEGIGLGDCADMDSDSRNKMFEKGLNFEKNGKKNRALKCYLACLTGLKPDTRFPLLPQCLRNIADIFYHKEEYDKAVHFIQAEKVYYESALIDTTDIQHKLEEAQLKGGTLQPNMTTDTVRASEYEHLARLCLDREQPQLALEYAGKATKLRQQVLGDKDPVTVESLDFFATVYAKVGAEQYEESLKKFADKPDDIDDAEGSAQTEDGEQKEPVSILRKRKISEKEKKVHFDESQLQSNEQIQHEEKFAKTVLWALLVVCCILLIILGLYLYCNLVGSNACTKLKSDLHYGYMRLKYWYYQYQAGPNAKFM</sequence>
<evidence type="ECO:0000313" key="4">
    <source>
        <dbReference type="EMBL" id="VDH92292.1"/>
    </source>
</evidence>
<dbReference type="Gene3D" id="1.25.40.10">
    <property type="entry name" value="Tetratricopeptide repeat domain"/>
    <property type="match status" value="1"/>
</dbReference>
<accession>A0A8B6BLF1</accession>
<name>A0A8B6BLF1_MYTGA</name>
<feature type="compositionally biased region" description="Polar residues" evidence="1">
    <location>
        <begin position="34"/>
        <end position="44"/>
    </location>
</feature>
<comment type="caution">
    <text evidence="4">The sequence shown here is derived from an EMBL/GenBank/DDBJ whole genome shotgun (WGS) entry which is preliminary data.</text>
</comment>
<dbReference type="GO" id="GO:0030133">
    <property type="term" value="C:transport vesicle"/>
    <property type="evidence" value="ECO:0007669"/>
    <property type="project" value="TreeGrafter"/>
</dbReference>
<dbReference type="Proteomes" id="UP000596742">
    <property type="component" value="Unassembled WGS sequence"/>
</dbReference>
<dbReference type="InterPro" id="IPR054132">
    <property type="entry name" value="Consortin_N"/>
</dbReference>
<dbReference type="OrthoDB" id="9946233at2759"/>
<evidence type="ECO:0000259" key="3">
    <source>
        <dbReference type="Pfam" id="PF22883"/>
    </source>
</evidence>
<dbReference type="GO" id="GO:0005802">
    <property type="term" value="C:trans-Golgi network"/>
    <property type="evidence" value="ECO:0007669"/>
    <property type="project" value="InterPro"/>
</dbReference>
<protein>
    <recommendedName>
        <fullName evidence="3">Consortin N-terminal domain-containing protein</fullName>
    </recommendedName>
</protein>
<dbReference type="InterPro" id="IPR011990">
    <property type="entry name" value="TPR-like_helical_dom_sf"/>
</dbReference>
<keyword evidence="2" id="KW-1133">Transmembrane helix</keyword>
<keyword evidence="5" id="KW-1185">Reference proteome</keyword>
<feature type="region of interest" description="Disordered" evidence="1">
    <location>
        <begin position="327"/>
        <end position="348"/>
    </location>
</feature>
<dbReference type="PANTHER" id="PTHR28581:SF2">
    <property type="entry name" value="NUTRITIONALLY-REGULATED ADIPOSE AND CARDIAC ENRICHED PROTEIN HOMOLOG ISOFORM X1"/>
    <property type="match status" value="1"/>
</dbReference>
<proteinExistence type="predicted"/>
<dbReference type="PANTHER" id="PTHR28581">
    <property type="entry name" value="CONSORTIN"/>
    <property type="match status" value="1"/>
</dbReference>
<dbReference type="GO" id="GO:0071253">
    <property type="term" value="F:connexin binding"/>
    <property type="evidence" value="ECO:0007669"/>
    <property type="project" value="InterPro"/>
</dbReference>
<gene>
    <name evidence="4" type="ORF">MGAL_10B085447</name>
</gene>
<dbReference type="AlphaFoldDB" id="A0A8B6BLF1"/>
<dbReference type="InterPro" id="IPR042318">
    <property type="entry name" value="Consortin"/>
</dbReference>
<keyword evidence="2" id="KW-0812">Transmembrane</keyword>
<dbReference type="GO" id="GO:0042998">
    <property type="term" value="P:positive regulation of Golgi to plasma membrane protein transport"/>
    <property type="evidence" value="ECO:0007669"/>
    <property type="project" value="TreeGrafter"/>
</dbReference>
<feature type="domain" description="Consortin N-terminal" evidence="3">
    <location>
        <begin position="188"/>
        <end position="238"/>
    </location>
</feature>